<evidence type="ECO:0000313" key="11">
    <source>
        <dbReference type="Ensembl" id="ENSOMEP00000020834.1"/>
    </source>
</evidence>
<evidence type="ECO:0000256" key="6">
    <source>
        <dbReference type="ARBA" id="ARBA00022692"/>
    </source>
</evidence>
<keyword evidence="4" id="KW-0796">Tight junction</keyword>
<keyword evidence="12" id="KW-1185">Reference proteome</keyword>
<dbReference type="PaxDb" id="30732-ENSOMEP00000020834"/>
<keyword evidence="9 10" id="KW-0472">Membrane</keyword>
<accession>A0A3B3CUM2</accession>
<name>A0A3B3CUM2_ORYME</name>
<organism evidence="11 12">
    <name type="scientific">Oryzias melastigma</name>
    <name type="common">Marine medaka</name>
    <dbReference type="NCBI Taxonomy" id="30732"/>
    <lineage>
        <taxon>Eukaryota</taxon>
        <taxon>Metazoa</taxon>
        <taxon>Chordata</taxon>
        <taxon>Craniata</taxon>
        <taxon>Vertebrata</taxon>
        <taxon>Euteleostomi</taxon>
        <taxon>Actinopterygii</taxon>
        <taxon>Neopterygii</taxon>
        <taxon>Teleostei</taxon>
        <taxon>Neoteleostei</taxon>
        <taxon>Acanthomorphata</taxon>
        <taxon>Ovalentaria</taxon>
        <taxon>Atherinomorphae</taxon>
        <taxon>Beloniformes</taxon>
        <taxon>Adrianichthyidae</taxon>
        <taxon>Oryziinae</taxon>
        <taxon>Oryzias</taxon>
    </lineage>
</organism>
<dbReference type="InterPro" id="IPR006187">
    <property type="entry name" value="Claudin"/>
</dbReference>
<comment type="subcellular location">
    <subcellularLocation>
        <location evidence="1">Cell junction</location>
        <location evidence="1">Tight junction</location>
    </subcellularLocation>
    <subcellularLocation>
        <location evidence="2">Cell membrane</location>
        <topology evidence="2">Multi-pass membrane protein</topology>
    </subcellularLocation>
</comment>
<evidence type="ECO:0000256" key="8">
    <source>
        <dbReference type="ARBA" id="ARBA00022989"/>
    </source>
</evidence>
<dbReference type="Proteomes" id="UP000261560">
    <property type="component" value="Unplaced"/>
</dbReference>
<evidence type="ECO:0000256" key="5">
    <source>
        <dbReference type="ARBA" id="ARBA00022475"/>
    </source>
</evidence>
<dbReference type="PANTHER" id="PTHR12002">
    <property type="entry name" value="CLAUDIN"/>
    <property type="match status" value="1"/>
</dbReference>
<proteinExistence type="inferred from homology"/>
<evidence type="ECO:0000256" key="9">
    <source>
        <dbReference type="ARBA" id="ARBA00023136"/>
    </source>
</evidence>
<evidence type="ECO:0000256" key="7">
    <source>
        <dbReference type="ARBA" id="ARBA00022949"/>
    </source>
</evidence>
<keyword evidence="5" id="KW-1003">Cell membrane</keyword>
<evidence type="ECO:0008006" key="13">
    <source>
        <dbReference type="Google" id="ProtNLM"/>
    </source>
</evidence>
<dbReference type="GeneTree" id="ENSGT00940000165704"/>
<evidence type="ECO:0000256" key="10">
    <source>
        <dbReference type="SAM" id="Phobius"/>
    </source>
</evidence>
<evidence type="ECO:0000256" key="4">
    <source>
        <dbReference type="ARBA" id="ARBA00022427"/>
    </source>
</evidence>
<dbReference type="STRING" id="30732.ENSOMEP00000020834"/>
<dbReference type="AlphaFoldDB" id="A0A3B3CUM2"/>
<keyword evidence="6 10" id="KW-0812">Transmembrane</keyword>
<reference evidence="11" key="1">
    <citation type="submission" date="2025-08" db="UniProtKB">
        <authorList>
            <consortium name="Ensembl"/>
        </authorList>
    </citation>
    <scope>IDENTIFICATION</scope>
</reference>
<reference evidence="11" key="2">
    <citation type="submission" date="2025-09" db="UniProtKB">
        <authorList>
            <consortium name="Ensembl"/>
        </authorList>
    </citation>
    <scope>IDENTIFICATION</scope>
</reference>
<dbReference type="GO" id="GO:0005923">
    <property type="term" value="C:bicellular tight junction"/>
    <property type="evidence" value="ECO:0007669"/>
    <property type="project" value="UniProtKB-SubCell"/>
</dbReference>
<dbReference type="GO" id="GO:0005198">
    <property type="term" value="F:structural molecule activity"/>
    <property type="evidence" value="ECO:0007669"/>
    <property type="project" value="InterPro"/>
</dbReference>
<evidence type="ECO:0000256" key="2">
    <source>
        <dbReference type="ARBA" id="ARBA00004651"/>
    </source>
</evidence>
<sequence length="105" mass="11938">MLSITLQILGFFLGIIGFIGTIIPCFLPMWKITTLNGANFEEILSEGLWMNCVTLSRGRGYDSQINLPEDLQIARVLQDHLGTHQMTECCQHNNISLRPEAQFLW</sequence>
<dbReference type="Gene3D" id="1.20.140.150">
    <property type="match status" value="1"/>
</dbReference>
<dbReference type="GO" id="GO:0005886">
    <property type="term" value="C:plasma membrane"/>
    <property type="evidence" value="ECO:0007669"/>
    <property type="project" value="UniProtKB-SubCell"/>
</dbReference>
<protein>
    <recommendedName>
        <fullName evidence="13">Claudin</fullName>
    </recommendedName>
</protein>
<evidence type="ECO:0000256" key="3">
    <source>
        <dbReference type="ARBA" id="ARBA00008295"/>
    </source>
</evidence>
<keyword evidence="7" id="KW-0965">Cell junction</keyword>
<evidence type="ECO:0000256" key="1">
    <source>
        <dbReference type="ARBA" id="ARBA00004435"/>
    </source>
</evidence>
<evidence type="ECO:0000313" key="12">
    <source>
        <dbReference type="Proteomes" id="UP000261560"/>
    </source>
</evidence>
<comment type="similarity">
    <text evidence="3">Belongs to the claudin family.</text>
</comment>
<feature type="transmembrane region" description="Helical" evidence="10">
    <location>
        <begin position="6"/>
        <end position="27"/>
    </location>
</feature>
<keyword evidence="8 10" id="KW-1133">Transmembrane helix</keyword>
<dbReference type="Ensembl" id="ENSOMET00000030382.1">
    <property type="protein sequence ID" value="ENSOMEP00000020834.1"/>
    <property type="gene ID" value="ENSOMEG00000022727.1"/>
</dbReference>